<feature type="transmembrane region" description="Helical" evidence="2">
    <location>
        <begin position="259"/>
        <end position="282"/>
    </location>
</feature>
<feature type="transmembrane region" description="Helical" evidence="2">
    <location>
        <begin position="307"/>
        <end position="326"/>
    </location>
</feature>
<keyword evidence="2" id="KW-0472">Membrane</keyword>
<dbReference type="Proteomes" id="UP001140076">
    <property type="component" value="Unassembled WGS sequence"/>
</dbReference>
<accession>A0A9X3NP92</accession>
<dbReference type="RefSeq" id="WP_270074615.1">
    <property type="nucleotide sequence ID" value="NZ_JAJAQC010000055.1"/>
</dbReference>
<organism evidence="3 4">
    <name type="scientific">Streptomonospora mangrovi</name>
    <dbReference type="NCBI Taxonomy" id="2883123"/>
    <lineage>
        <taxon>Bacteria</taxon>
        <taxon>Bacillati</taxon>
        <taxon>Actinomycetota</taxon>
        <taxon>Actinomycetes</taxon>
        <taxon>Streptosporangiales</taxon>
        <taxon>Nocardiopsidaceae</taxon>
        <taxon>Streptomonospora</taxon>
    </lineage>
</organism>
<protein>
    <submittedName>
        <fullName evidence="3">Uncharacterized protein</fullName>
    </submittedName>
</protein>
<evidence type="ECO:0000313" key="3">
    <source>
        <dbReference type="EMBL" id="MDA0567367.1"/>
    </source>
</evidence>
<feature type="region of interest" description="Disordered" evidence="1">
    <location>
        <begin position="1"/>
        <end position="31"/>
    </location>
</feature>
<feature type="compositionally biased region" description="Low complexity" evidence="1">
    <location>
        <begin position="1"/>
        <end position="16"/>
    </location>
</feature>
<feature type="transmembrane region" description="Helical" evidence="2">
    <location>
        <begin position="45"/>
        <end position="69"/>
    </location>
</feature>
<feature type="transmembrane region" description="Helical" evidence="2">
    <location>
        <begin position="81"/>
        <end position="103"/>
    </location>
</feature>
<name>A0A9X3NP92_9ACTN</name>
<dbReference type="EMBL" id="JAJAQC010000055">
    <property type="protein sequence ID" value="MDA0567367.1"/>
    <property type="molecule type" value="Genomic_DNA"/>
</dbReference>
<keyword evidence="2" id="KW-1133">Transmembrane helix</keyword>
<evidence type="ECO:0000313" key="4">
    <source>
        <dbReference type="Proteomes" id="UP001140076"/>
    </source>
</evidence>
<comment type="caution">
    <text evidence="3">The sequence shown here is derived from an EMBL/GenBank/DDBJ whole genome shotgun (WGS) entry which is preliminary data.</text>
</comment>
<sequence length="364" mass="38883">MEGTDTWPAAPATAWAESRTPPRPPEDRPAPPDIARYEGFLRHVVIVRVHLVFALLLTVAAVVMAAVALSSPDPLVLPSEVVGAVAWGAAGVCAAGAPVLALVGRRAHRRVRRNVYEQALRNGVVCDAFPTGYRVPAGDGHADVALYVDVRMGAEQAGRLRGAVAAWVARLEADEAADRAAGERLRSLGVHATDRIFGPEAAGGFLARDDGPLPGWRLVLPDEAPEPGADPLRTAEVYPIEDGTPLGHPRRRPPGPIPWAAVLDMAAAVLVAASGGVGWWLFNGWATRSNAWWNACADDFCAMGHDLRLFGLSFLTWIFLAVGLVAPGPFARRRLRWLWALLMASAASLAFAGSVVTAWYFPIE</sequence>
<gene>
    <name evidence="3" type="ORF">LG943_24035</name>
</gene>
<evidence type="ECO:0000256" key="2">
    <source>
        <dbReference type="SAM" id="Phobius"/>
    </source>
</evidence>
<reference evidence="3" key="1">
    <citation type="submission" date="2021-10" db="EMBL/GenBank/DDBJ databases">
        <title>Streptomonospora sp. nov., isolated from mangrove soil.</title>
        <authorList>
            <person name="Chen X."/>
            <person name="Ge X."/>
            <person name="Liu W."/>
        </authorList>
    </citation>
    <scope>NUCLEOTIDE SEQUENCE</scope>
    <source>
        <strain evidence="3">S1-112</strain>
    </source>
</reference>
<proteinExistence type="predicted"/>
<feature type="transmembrane region" description="Helical" evidence="2">
    <location>
        <begin position="338"/>
        <end position="361"/>
    </location>
</feature>
<evidence type="ECO:0000256" key="1">
    <source>
        <dbReference type="SAM" id="MobiDB-lite"/>
    </source>
</evidence>
<keyword evidence="4" id="KW-1185">Reference proteome</keyword>
<dbReference type="AlphaFoldDB" id="A0A9X3NP92"/>
<keyword evidence="2" id="KW-0812">Transmembrane</keyword>